<feature type="transmembrane region" description="Helical" evidence="1">
    <location>
        <begin position="179"/>
        <end position="197"/>
    </location>
</feature>
<evidence type="ECO:0000256" key="1">
    <source>
        <dbReference type="SAM" id="Phobius"/>
    </source>
</evidence>
<feature type="transmembrane region" description="Helical" evidence="1">
    <location>
        <begin position="154"/>
        <end position="173"/>
    </location>
</feature>
<name>A0A081LCM4_9BACI</name>
<dbReference type="AlphaFoldDB" id="A0A081LCM4"/>
<dbReference type="PANTHER" id="PTHR36435:SF6">
    <property type="entry name" value="ABORTIVE INFECTION PROTEIN"/>
    <property type="match status" value="1"/>
</dbReference>
<evidence type="ECO:0000313" key="3">
    <source>
        <dbReference type="EMBL" id="KEP27000.1"/>
    </source>
</evidence>
<feature type="transmembrane region" description="Helical" evidence="1">
    <location>
        <begin position="121"/>
        <end position="142"/>
    </location>
</feature>
<dbReference type="Pfam" id="PF02517">
    <property type="entry name" value="Rce1-like"/>
    <property type="match status" value="1"/>
</dbReference>
<dbReference type="eggNOG" id="COG1266">
    <property type="taxonomic scope" value="Bacteria"/>
</dbReference>
<keyword evidence="4" id="KW-1185">Reference proteome</keyword>
<keyword evidence="1" id="KW-1133">Transmembrane helix</keyword>
<dbReference type="Proteomes" id="UP000028091">
    <property type="component" value="Unassembled WGS sequence"/>
</dbReference>
<dbReference type="RefSeq" id="WP_034320374.1">
    <property type="nucleotide sequence ID" value="NZ_JBCMYH010000017.1"/>
</dbReference>
<dbReference type="InterPro" id="IPR003675">
    <property type="entry name" value="Rce1/LyrA-like_dom"/>
</dbReference>
<dbReference type="GO" id="GO:0080120">
    <property type="term" value="P:CAAX-box protein maturation"/>
    <property type="evidence" value="ECO:0007669"/>
    <property type="project" value="UniProtKB-ARBA"/>
</dbReference>
<keyword evidence="1" id="KW-0472">Membrane</keyword>
<reference evidence="3 4" key="1">
    <citation type="submission" date="2012-09" db="EMBL/GenBank/DDBJ databases">
        <title>Genome Sequence of Bacillus sp. DW5-4.</title>
        <authorList>
            <person name="Lai Q."/>
            <person name="Liu Y."/>
            <person name="Shao Z."/>
        </authorList>
    </citation>
    <scope>NUCLEOTIDE SEQUENCE [LARGE SCALE GENOMIC DNA]</scope>
    <source>
        <strain evidence="3 4">DW5-4</strain>
    </source>
</reference>
<proteinExistence type="predicted"/>
<keyword evidence="1" id="KW-0812">Transmembrane</keyword>
<evidence type="ECO:0000259" key="2">
    <source>
        <dbReference type="Pfam" id="PF02517"/>
    </source>
</evidence>
<protein>
    <submittedName>
        <fullName evidence="3">Peptidase</fullName>
    </submittedName>
</protein>
<sequence length="244" mass="27521">MKKQYWYIILTYILVQVSAIPYVLIMKWLGFIQTPMTQAELAKLSGTWTIISFCIGLIIILLILRTVPKASLRNEASVSIGSAIAWIIGGFFLSLFTQSIAGVIEQYAFGIGRESENTQNILSIMDAFPFLVIIISLIGPILEEIIFRKIIFSVIYERTNFFIGALVSSVFFAAAHSDFPHFFLYTAMGFTFAFLYAKTKRIIVPIGAHMLMNSLVILVQIEPVRKMIEEQSQTMQMIIGGFFS</sequence>
<dbReference type="EMBL" id="JOTP01000006">
    <property type="protein sequence ID" value="KEP27000.1"/>
    <property type="molecule type" value="Genomic_DNA"/>
</dbReference>
<dbReference type="PANTHER" id="PTHR36435">
    <property type="entry name" value="SLR1288 PROTEIN"/>
    <property type="match status" value="1"/>
</dbReference>
<feature type="transmembrane region" description="Helical" evidence="1">
    <location>
        <begin position="76"/>
        <end position="101"/>
    </location>
</feature>
<dbReference type="OrthoDB" id="2194912at2"/>
<gene>
    <name evidence="3" type="ORF">BA70_17465</name>
</gene>
<evidence type="ECO:0000313" key="4">
    <source>
        <dbReference type="Proteomes" id="UP000028091"/>
    </source>
</evidence>
<feature type="transmembrane region" description="Helical" evidence="1">
    <location>
        <begin position="5"/>
        <end position="25"/>
    </location>
</feature>
<comment type="caution">
    <text evidence="3">The sequence shown here is derived from an EMBL/GenBank/DDBJ whole genome shotgun (WGS) entry which is preliminary data.</text>
</comment>
<feature type="transmembrane region" description="Helical" evidence="1">
    <location>
        <begin position="45"/>
        <end position="64"/>
    </location>
</feature>
<feature type="domain" description="CAAX prenyl protease 2/Lysostaphin resistance protein A-like" evidence="2">
    <location>
        <begin position="128"/>
        <end position="214"/>
    </location>
</feature>
<accession>A0A081LCM4</accession>
<dbReference type="InterPro" id="IPR052710">
    <property type="entry name" value="CAAX_protease"/>
</dbReference>
<organism evidence="3 4">
    <name type="scientific">Bacillus zhangzhouensis</name>
    <dbReference type="NCBI Taxonomy" id="1178540"/>
    <lineage>
        <taxon>Bacteria</taxon>
        <taxon>Bacillati</taxon>
        <taxon>Bacillota</taxon>
        <taxon>Bacilli</taxon>
        <taxon>Bacillales</taxon>
        <taxon>Bacillaceae</taxon>
        <taxon>Bacillus</taxon>
    </lineage>
</organism>
<dbReference type="GO" id="GO:0004175">
    <property type="term" value="F:endopeptidase activity"/>
    <property type="evidence" value="ECO:0007669"/>
    <property type="project" value="UniProtKB-ARBA"/>
</dbReference>